<evidence type="ECO:0000313" key="2">
    <source>
        <dbReference type="EMBL" id="SDI75504.1"/>
    </source>
</evidence>
<keyword evidence="1" id="KW-0732">Signal</keyword>
<organism evidence="2 3">
    <name type="scientific">Ferrimonas sediminum</name>
    <dbReference type="NCBI Taxonomy" id="718193"/>
    <lineage>
        <taxon>Bacteria</taxon>
        <taxon>Pseudomonadati</taxon>
        <taxon>Pseudomonadota</taxon>
        <taxon>Gammaproteobacteria</taxon>
        <taxon>Alteromonadales</taxon>
        <taxon>Ferrimonadaceae</taxon>
        <taxon>Ferrimonas</taxon>
    </lineage>
</organism>
<name>A0A1G8N5M4_9GAMM</name>
<sequence>MKLHHVLAVVAVMALGISAMRATTVVKQGSVGGSAQAMEALVMAGRDPIEVSLDKPEYAGERKWLFAMYQTALAHKLADRQAQALQQLVSAALQEGDFNMALLAADRGISDAHKVQLLQQVVDRGIQTNDGLCYAALAVIRMPLPNPKEQAMGQVITAYINGVDFHRNADSSDFRPL</sequence>
<dbReference type="OrthoDB" id="6399547at2"/>
<feature type="chain" id="PRO_5011529306" evidence="1">
    <location>
        <begin position="22"/>
        <end position="177"/>
    </location>
</feature>
<dbReference type="Proteomes" id="UP000199527">
    <property type="component" value="Unassembled WGS sequence"/>
</dbReference>
<reference evidence="3" key="1">
    <citation type="submission" date="2016-10" db="EMBL/GenBank/DDBJ databases">
        <authorList>
            <person name="Varghese N."/>
            <person name="Submissions S."/>
        </authorList>
    </citation>
    <scope>NUCLEOTIDE SEQUENCE [LARGE SCALE GENOMIC DNA]</scope>
    <source>
        <strain evidence="3">DSM 23317</strain>
    </source>
</reference>
<dbReference type="AlphaFoldDB" id="A0A1G8N5M4"/>
<accession>A0A1G8N5M4</accession>
<evidence type="ECO:0000313" key="3">
    <source>
        <dbReference type="Proteomes" id="UP000199527"/>
    </source>
</evidence>
<gene>
    <name evidence="2" type="ORF">SAMN04488540_10326</name>
</gene>
<evidence type="ECO:0000256" key="1">
    <source>
        <dbReference type="SAM" id="SignalP"/>
    </source>
</evidence>
<keyword evidence="3" id="KW-1185">Reference proteome</keyword>
<dbReference type="RefSeq" id="WP_143026557.1">
    <property type="nucleotide sequence ID" value="NZ_FNEM01000003.1"/>
</dbReference>
<protein>
    <submittedName>
        <fullName evidence="2">Uncharacterized protein</fullName>
    </submittedName>
</protein>
<feature type="signal peptide" evidence="1">
    <location>
        <begin position="1"/>
        <end position="21"/>
    </location>
</feature>
<proteinExistence type="predicted"/>
<dbReference type="EMBL" id="FNEM01000003">
    <property type="protein sequence ID" value="SDI75504.1"/>
    <property type="molecule type" value="Genomic_DNA"/>
</dbReference>